<feature type="domain" description="Radical SAM core" evidence="9">
    <location>
        <begin position="19"/>
        <end position="209"/>
    </location>
</feature>
<evidence type="ECO:0000313" key="10">
    <source>
        <dbReference type="EMBL" id="CAB1277442.1"/>
    </source>
</evidence>
<dbReference type="SFLD" id="SFLDS00029">
    <property type="entry name" value="Radical_SAM"/>
    <property type="match status" value="1"/>
</dbReference>
<evidence type="ECO:0000256" key="4">
    <source>
        <dbReference type="ARBA" id="ARBA00022842"/>
    </source>
</evidence>
<keyword evidence="2 8" id="KW-0949">S-adenosyl-L-methionine</keyword>
<dbReference type="PROSITE" id="PS51918">
    <property type="entry name" value="RADICAL_SAM"/>
    <property type="match status" value="1"/>
</dbReference>
<dbReference type="InterPro" id="IPR024924">
    <property type="entry name" value="7-CO-7-deazaguanine_synth-like"/>
</dbReference>
<feature type="binding site" evidence="8">
    <location>
        <begin position="13"/>
        <end position="15"/>
    </location>
    <ligand>
        <name>substrate</name>
    </ligand>
</feature>
<dbReference type="GO" id="GO:1904047">
    <property type="term" value="F:S-adenosyl-L-methionine binding"/>
    <property type="evidence" value="ECO:0007669"/>
    <property type="project" value="UniProtKB-UniRule"/>
</dbReference>
<keyword evidence="3 8" id="KW-0479">Metal-binding</keyword>
<reference evidence="10 11" key="1">
    <citation type="submission" date="2020-03" db="EMBL/GenBank/DDBJ databases">
        <authorList>
            <person name="Picone N."/>
        </authorList>
    </citation>
    <scope>NUCLEOTIDE SEQUENCE [LARGE SCALE GENOMIC DNA]</scope>
    <source>
        <strain evidence="10">NSCAC1</strain>
    </source>
</reference>
<evidence type="ECO:0000256" key="3">
    <source>
        <dbReference type="ARBA" id="ARBA00022723"/>
    </source>
</evidence>
<protein>
    <recommendedName>
        <fullName evidence="8">7-carboxy-7-deazaguanine synthase</fullName>
        <shortName evidence="8">CDG synthase</shortName>
        <ecNumber evidence="8">4.3.99.3</ecNumber>
    </recommendedName>
    <alternativeName>
        <fullName evidence="8">Queuosine biosynthesis protein QueE</fullName>
    </alternativeName>
</protein>
<feature type="binding site" evidence="8">
    <location>
        <position position="36"/>
    </location>
    <ligand>
        <name>[4Fe-4S] cluster</name>
        <dbReference type="ChEBI" id="CHEBI:49883"/>
        <note>4Fe-4S-S-AdoMet</note>
    </ligand>
</feature>
<feature type="binding site" evidence="8">
    <location>
        <position position="73"/>
    </location>
    <ligand>
        <name>S-adenosyl-L-methionine</name>
        <dbReference type="ChEBI" id="CHEBI:59789"/>
    </ligand>
</feature>
<dbReference type="SUPFAM" id="SSF102114">
    <property type="entry name" value="Radical SAM enzymes"/>
    <property type="match status" value="1"/>
</dbReference>
<feature type="binding site" evidence="8">
    <location>
        <begin position="38"/>
        <end position="40"/>
    </location>
    <ligand>
        <name>S-adenosyl-L-methionine</name>
        <dbReference type="ChEBI" id="CHEBI:59789"/>
    </ligand>
</feature>
<evidence type="ECO:0000256" key="2">
    <source>
        <dbReference type="ARBA" id="ARBA00022691"/>
    </source>
</evidence>
<dbReference type="PANTHER" id="PTHR42836">
    <property type="entry name" value="7-CARBOXY-7-DEAZAGUANINE SYNTHASE"/>
    <property type="match status" value="1"/>
</dbReference>
<keyword evidence="6 8" id="KW-0411">Iron-sulfur</keyword>
<dbReference type="PANTHER" id="PTHR42836:SF1">
    <property type="entry name" value="7-CARBOXY-7-DEAZAGUANINE SYNTHASE"/>
    <property type="match status" value="1"/>
</dbReference>
<evidence type="ECO:0000259" key="9">
    <source>
        <dbReference type="PROSITE" id="PS51918"/>
    </source>
</evidence>
<evidence type="ECO:0000256" key="7">
    <source>
        <dbReference type="ARBA" id="ARBA00023239"/>
    </source>
</evidence>
<dbReference type="InterPro" id="IPR058240">
    <property type="entry name" value="rSAM_sf"/>
</dbReference>
<keyword evidence="11" id="KW-1185">Reference proteome</keyword>
<accession>A0A7G1QBT3</accession>
<dbReference type="Proteomes" id="UP000516072">
    <property type="component" value="Chromosome"/>
</dbReference>
<dbReference type="KEGG" id="ntg:NSCAC_1670"/>
<keyword evidence="4 8" id="KW-0460">Magnesium</keyword>
<dbReference type="UniPathway" id="UPA00391"/>
<dbReference type="EMBL" id="LR778175">
    <property type="protein sequence ID" value="CAB1277442.1"/>
    <property type="molecule type" value="Genomic_DNA"/>
</dbReference>
<sequence length="213" mass="24426">MNQLKITEIFYSLQGEANTVGIPTVFIRLTGCPLRCHYCDTSYAFQGGNWWDLSEIIHKVATFNTRYITVTGGEPLVQSSCLTLLTLLCDAGYKTSLETSGALDISKVDIRVIKIMDIKTPESGEESRNLYQNIDYLLTHDQIKFVLCSREDYIWAKSILSNYDLDSRCEVLFSPSYNQLNPTHLAEWILEDKLQVRMQIQLHKYLWGDIPGR</sequence>
<comment type="similarity">
    <text evidence="8">Belongs to the radical SAM superfamily. 7-carboxy-7-deazaguanine synthase family.</text>
</comment>
<comment type="caution">
    <text evidence="8">Lacks conserved residue(s) required for the propagation of feature annotation.</text>
</comment>
<evidence type="ECO:0000256" key="6">
    <source>
        <dbReference type="ARBA" id="ARBA00023014"/>
    </source>
</evidence>
<dbReference type="AlphaFoldDB" id="A0A7G1QBT3"/>
<feature type="binding site" evidence="8">
    <location>
        <position position="71"/>
    </location>
    <ligand>
        <name>substrate</name>
    </ligand>
</feature>
<dbReference type="GO" id="GO:0000287">
    <property type="term" value="F:magnesium ion binding"/>
    <property type="evidence" value="ECO:0007669"/>
    <property type="project" value="UniProtKB-UniRule"/>
</dbReference>
<dbReference type="GO" id="GO:0051539">
    <property type="term" value="F:4 iron, 4 sulfur cluster binding"/>
    <property type="evidence" value="ECO:0007669"/>
    <property type="project" value="UniProtKB-UniRule"/>
</dbReference>
<keyword evidence="1 8" id="KW-0004">4Fe-4S</keyword>
<comment type="catalytic activity">
    <reaction evidence="8">
        <text>6-carboxy-5,6,7,8-tetrahydropterin + H(+) = 7-carboxy-7-carbaguanine + NH4(+)</text>
        <dbReference type="Rhea" id="RHEA:27974"/>
        <dbReference type="ChEBI" id="CHEBI:15378"/>
        <dbReference type="ChEBI" id="CHEBI:28938"/>
        <dbReference type="ChEBI" id="CHEBI:61032"/>
        <dbReference type="ChEBI" id="CHEBI:61036"/>
        <dbReference type="EC" id="4.3.99.3"/>
    </reaction>
</comment>
<dbReference type="InterPro" id="IPR013785">
    <property type="entry name" value="Aldolase_TIM"/>
</dbReference>
<evidence type="ECO:0000256" key="5">
    <source>
        <dbReference type="ARBA" id="ARBA00023004"/>
    </source>
</evidence>
<keyword evidence="5 8" id="KW-0408">Iron</keyword>
<dbReference type="Gene3D" id="3.20.20.70">
    <property type="entry name" value="Aldolase class I"/>
    <property type="match status" value="1"/>
</dbReference>
<dbReference type="GO" id="GO:0008616">
    <property type="term" value="P:tRNA queuosine(34) biosynthetic process"/>
    <property type="evidence" value="ECO:0007669"/>
    <property type="project" value="UniProtKB-UniRule"/>
</dbReference>
<comment type="cofactor">
    <cofactor evidence="8">
        <name>[4Fe-4S] cluster</name>
        <dbReference type="ChEBI" id="CHEBI:49883"/>
    </cofactor>
    <text evidence="8">Binds 1 [4Fe-4S] cluster. The cluster is coordinated with 3 cysteines and an exchangeable S-adenosyl-L-methionine.</text>
</comment>
<feature type="binding site" evidence="8">
    <location>
        <position position="41"/>
    </location>
    <ligand>
        <name>Mg(2+)</name>
        <dbReference type="ChEBI" id="CHEBI:18420"/>
    </ligand>
</feature>
<evidence type="ECO:0000313" key="11">
    <source>
        <dbReference type="Proteomes" id="UP000516072"/>
    </source>
</evidence>
<evidence type="ECO:0000256" key="8">
    <source>
        <dbReference type="HAMAP-Rule" id="MF_00917"/>
    </source>
</evidence>
<keyword evidence="7 8" id="KW-0456">Lyase</keyword>
<dbReference type="NCBIfam" id="TIGR04349">
    <property type="entry name" value="rSAM_QueE_gams"/>
    <property type="match status" value="1"/>
</dbReference>
<gene>
    <name evidence="8 10" type="primary">queE</name>
    <name evidence="10" type="ORF">NSCAC_1670</name>
</gene>
<dbReference type="InterPro" id="IPR007197">
    <property type="entry name" value="rSAM"/>
</dbReference>
<dbReference type="RefSeq" id="WP_197744320.1">
    <property type="nucleotide sequence ID" value="NZ_LR778175.1"/>
</dbReference>
<comment type="subunit">
    <text evidence="8">Homodimer.</text>
</comment>
<organism evidence="10 11">
    <name type="scientific">Candidatus Nitrosacidococcus tergens</name>
    <dbReference type="NCBI Taxonomy" id="553981"/>
    <lineage>
        <taxon>Bacteria</taxon>
        <taxon>Pseudomonadati</taxon>
        <taxon>Pseudomonadota</taxon>
        <taxon>Gammaproteobacteria</taxon>
        <taxon>Chromatiales</taxon>
        <taxon>Chromatiaceae</taxon>
        <taxon>Candidatus Nitrosacidococcus</taxon>
    </lineage>
</organism>
<proteinExistence type="inferred from homology"/>
<dbReference type="InterPro" id="IPR027621">
    <property type="entry name" value="rSAM_QueE_gams"/>
</dbReference>
<dbReference type="EC" id="4.3.99.3" evidence="8"/>
<comment type="function">
    <text evidence="8">Catalyzes the complex heterocyclic radical-mediated conversion of 6-carboxy-5,6,7,8-tetrahydropterin (CPH4) to 7-carboxy-7-deazaguanine (CDG), a step common to the biosynthetic pathways of all 7-deazapurine-containing compounds.</text>
</comment>
<name>A0A7G1QBT3_9GAMM</name>
<dbReference type="GO" id="GO:0016840">
    <property type="term" value="F:carbon-nitrogen lyase activity"/>
    <property type="evidence" value="ECO:0007669"/>
    <property type="project" value="UniProtKB-UniRule"/>
</dbReference>
<feature type="binding site" evidence="8">
    <location>
        <position position="28"/>
    </location>
    <ligand>
        <name>substrate</name>
    </ligand>
</feature>
<comment type="cofactor">
    <cofactor evidence="8">
        <name>Mg(2+)</name>
        <dbReference type="ChEBI" id="CHEBI:18420"/>
    </cofactor>
</comment>
<keyword evidence="8" id="KW-0671">Queuosine biosynthesis</keyword>
<comment type="cofactor">
    <cofactor evidence="8">
        <name>S-adenosyl-L-methionine</name>
        <dbReference type="ChEBI" id="CHEBI:59789"/>
    </cofactor>
    <text evidence="8">Binds 1 S-adenosyl-L-methionine per subunit.</text>
</comment>
<feature type="binding site" evidence="8">
    <location>
        <position position="39"/>
    </location>
    <ligand>
        <name>[4Fe-4S] cluster</name>
        <dbReference type="ChEBI" id="CHEBI:49883"/>
        <note>4Fe-4S-S-AdoMet</note>
    </ligand>
</feature>
<evidence type="ECO:0000256" key="1">
    <source>
        <dbReference type="ARBA" id="ARBA00022485"/>
    </source>
</evidence>
<feature type="binding site" evidence="8">
    <location>
        <position position="32"/>
    </location>
    <ligand>
        <name>[4Fe-4S] cluster</name>
        <dbReference type="ChEBI" id="CHEBI:49883"/>
        <note>4Fe-4S-S-AdoMet</note>
    </ligand>
</feature>
<dbReference type="PIRSF" id="PIRSF000370">
    <property type="entry name" value="QueE"/>
    <property type="match status" value="1"/>
</dbReference>
<dbReference type="Pfam" id="PF04055">
    <property type="entry name" value="Radical_SAM"/>
    <property type="match status" value="1"/>
</dbReference>
<dbReference type="HAMAP" id="MF_00917">
    <property type="entry name" value="QueE"/>
    <property type="match status" value="1"/>
</dbReference>
<comment type="pathway">
    <text evidence="8">Purine metabolism; 7-cyano-7-deazaguanine biosynthesis.</text>
</comment>